<evidence type="ECO:0000313" key="3">
    <source>
        <dbReference type="Proteomes" id="UP000299102"/>
    </source>
</evidence>
<reference evidence="2 3" key="1">
    <citation type="journal article" date="2019" name="Commun. Biol.">
        <title>The bagworm genome reveals a unique fibroin gene that provides high tensile strength.</title>
        <authorList>
            <person name="Kono N."/>
            <person name="Nakamura H."/>
            <person name="Ohtoshi R."/>
            <person name="Tomita M."/>
            <person name="Numata K."/>
            <person name="Arakawa K."/>
        </authorList>
    </citation>
    <scope>NUCLEOTIDE SEQUENCE [LARGE SCALE GENOMIC DNA]</scope>
</reference>
<organism evidence="2 3">
    <name type="scientific">Eumeta variegata</name>
    <name type="common">Bagworm moth</name>
    <name type="synonym">Eumeta japonica</name>
    <dbReference type="NCBI Taxonomy" id="151549"/>
    <lineage>
        <taxon>Eukaryota</taxon>
        <taxon>Metazoa</taxon>
        <taxon>Ecdysozoa</taxon>
        <taxon>Arthropoda</taxon>
        <taxon>Hexapoda</taxon>
        <taxon>Insecta</taxon>
        <taxon>Pterygota</taxon>
        <taxon>Neoptera</taxon>
        <taxon>Endopterygota</taxon>
        <taxon>Lepidoptera</taxon>
        <taxon>Glossata</taxon>
        <taxon>Ditrysia</taxon>
        <taxon>Tineoidea</taxon>
        <taxon>Psychidae</taxon>
        <taxon>Oiketicinae</taxon>
        <taxon>Eumeta</taxon>
    </lineage>
</organism>
<keyword evidence="1" id="KW-0812">Transmembrane</keyword>
<keyword evidence="3" id="KW-1185">Reference proteome</keyword>
<protein>
    <submittedName>
        <fullName evidence="2">Uncharacterized protein</fullName>
    </submittedName>
</protein>
<feature type="transmembrane region" description="Helical" evidence="1">
    <location>
        <begin position="29"/>
        <end position="47"/>
    </location>
</feature>
<comment type="caution">
    <text evidence="2">The sequence shown here is derived from an EMBL/GenBank/DDBJ whole genome shotgun (WGS) entry which is preliminary data.</text>
</comment>
<proteinExistence type="predicted"/>
<name>A0A4C1XPL9_EUMVA</name>
<gene>
    <name evidence="2" type="ORF">EVAR_30829_1</name>
</gene>
<dbReference type="EMBL" id="BGZK01000939">
    <property type="protein sequence ID" value="GBP65771.1"/>
    <property type="molecule type" value="Genomic_DNA"/>
</dbReference>
<keyword evidence="1" id="KW-0472">Membrane</keyword>
<evidence type="ECO:0000256" key="1">
    <source>
        <dbReference type="SAM" id="Phobius"/>
    </source>
</evidence>
<accession>A0A4C1XPL9</accession>
<keyword evidence="1" id="KW-1133">Transmembrane helix</keyword>
<dbReference type="Proteomes" id="UP000299102">
    <property type="component" value="Unassembled WGS sequence"/>
</dbReference>
<dbReference type="AlphaFoldDB" id="A0A4C1XPL9"/>
<evidence type="ECO:0000313" key="2">
    <source>
        <dbReference type="EMBL" id="GBP65771.1"/>
    </source>
</evidence>
<sequence>MDRLILWQRRRRRAGGRGGAGGRRTAQDILLVYVVIVCPLNLFYLPVSSVSPNFRCQLKAGPGPKLGPAPELRAGLGSKMNVGLGSESSVSDVGIESATGIEINMDQMDALVRPLLTGRLVPCHAVSCRLKARGALSARGGNRQRVLFLPPAAPRGATPRPPPVNVSFIRLSEQS</sequence>